<accession>A0A4R0RU82</accession>
<comment type="caution">
    <text evidence="3">The sequence shown here is derived from an EMBL/GenBank/DDBJ whole genome shotgun (WGS) entry which is preliminary data.</text>
</comment>
<dbReference type="InterPro" id="IPR046798">
    <property type="entry name" value="2OG-FeII_Oxy_6"/>
</dbReference>
<gene>
    <name evidence="3" type="ORF">EIP91_001803</name>
</gene>
<dbReference type="EMBL" id="RWJN01000015">
    <property type="protein sequence ID" value="TCD70772.1"/>
    <property type="molecule type" value="Genomic_DNA"/>
</dbReference>
<dbReference type="Proteomes" id="UP000292702">
    <property type="component" value="Unassembled WGS sequence"/>
</dbReference>
<reference evidence="3 4" key="1">
    <citation type="submission" date="2018-11" db="EMBL/GenBank/DDBJ databases">
        <title>Genome assembly of Steccherinum ochraceum LE-BIN_3174, the white-rot fungus of the Steccherinaceae family (The Residual Polyporoid clade, Polyporales, Basidiomycota).</title>
        <authorList>
            <person name="Fedorova T.V."/>
            <person name="Glazunova O.A."/>
            <person name="Landesman E.O."/>
            <person name="Moiseenko K.V."/>
            <person name="Psurtseva N.V."/>
            <person name="Savinova O.S."/>
            <person name="Shakhova N.V."/>
            <person name="Tyazhelova T.V."/>
            <person name="Vasina D.V."/>
        </authorList>
    </citation>
    <scope>NUCLEOTIDE SEQUENCE [LARGE SCALE GENOMIC DNA]</scope>
    <source>
        <strain evidence="3 4">LE-BIN_3174</strain>
    </source>
</reference>
<evidence type="ECO:0000259" key="2">
    <source>
        <dbReference type="Pfam" id="PF20515"/>
    </source>
</evidence>
<dbReference type="OrthoDB" id="3132747at2759"/>
<feature type="compositionally biased region" description="Acidic residues" evidence="1">
    <location>
        <begin position="65"/>
        <end position="74"/>
    </location>
</feature>
<feature type="region of interest" description="Disordered" evidence="1">
    <location>
        <begin position="64"/>
        <end position="154"/>
    </location>
</feature>
<protein>
    <recommendedName>
        <fullName evidence="2">Tet-like 2OG-Fe(II) oxygenase domain-containing protein</fullName>
    </recommendedName>
</protein>
<keyword evidence="4" id="KW-1185">Reference proteome</keyword>
<feature type="domain" description="Tet-like 2OG-Fe(II) oxygenase" evidence="2">
    <location>
        <begin position="313"/>
        <end position="481"/>
    </location>
</feature>
<dbReference type="Pfam" id="PF20515">
    <property type="entry name" value="2OG-FeII_Oxy_6"/>
    <property type="match status" value="1"/>
</dbReference>
<sequence>MSKIDRSDDVQKGDIIHAAEAVRVFSFSRNFDALQQFGIVLDKEDLVPLKMPRLLTEQELLGGLEEGEIEDDTSEMSSQASSSRTSSLPAKPEGAIQWQRTARPKEPLSEADEAARAASRKRKNAQALDRRVKRLEKKTAAEESEKERLNEQRREQERVKALEEAVANIPQRIQDALSEAFQSLFNTPDVHIHFVEKNLDVFQRIRSLEALSPIPIASTDPGFPRDQILWISAPGLHYFFDQETKELIFACRITPWDRYDEVTLEGLRKGLKTLMKYTDVGQPIKTNSAQKGTTKDAPPVHATGEVQRSTREIRGPPPRGSMYAIGWHNLQETDKSLGWFEETLKELPHVASIYREDFFSLMPGAAQSVAVTATKLGIPSYDTLVLDGSDPAKPFMNALTVTAFNFSNFSHVDNDWSPMVYGKWWAGTVDGNFDDDIDHDKIKGGEFLIPLYAFAIDLPNCRGMVENFWRGSQDHHVTLRSSSIGNATRFGSSIQFTKKGVQAVQRFHENDDSLKRVVDAFQRVKNRQRMDSRKRR</sequence>
<dbReference type="AlphaFoldDB" id="A0A4R0RU82"/>
<proteinExistence type="predicted"/>
<name>A0A4R0RU82_9APHY</name>
<organism evidence="3 4">
    <name type="scientific">Steccherinum ochraceum</name>
    <dbReference type="NCBI Taxonomy" id="92696"/>
    <lineage>
        <taxon>Eukaryota</taxon>
        <taxon>Fungi</taxon>
        <taxon>Dikarya</taxon>
        <taxon>Basidiomycota</taxon>
        <taxon>Agaricomycotina</taxon>
        <taxon>Agaricomycetes</taxon>
        <taxon>Polyporales</taxon>
        <taxon>Steccherinaceae</taxon>
        <taxon>Steccherinum</taxon>
    </lineage>
</organism>
<feature type="compositionally biased region" description="Basic and acidic residues" evidence="1">
    <location>
        <begin position="137"/>
        <end position="154"/>
    </location>
</feature>
<feature type="region of interest" description="Disordered" evidence="1">
    <location>
        <begin position="285"/>
        <end position="319"/>
    </location>
</feature>
<evidence type="ECO:0000313" key="3">
    <source>
        <dbReference type="EMBL" id="TCD70772.1"/>
    </source>
</evidence>
<feature type="compositionally biased region" description="Low complexity" evidence="1">
    <location>
        <begin position="75"/>
        <end position="87"/>
    </location>
</feature>
<evidence type="ECO:0000313" key="4">
    <source>
        <dbReference type="Proteomes" id="UP000292702"/>
    </source>
</evidence>
<evidence type="ECO:0000256" key="1">
    <source>
        <dbReference type="SAM" id="MobiDB-lite"/>
    </source>
</evidence>